<keyword evidence="3" id="KW-1185">Reference proteome</keyword>
<feature type="compositionally biased region" description="Basic and acidic residues" evidence="1">
    <location>
        <begin position="164"/>
        <end position="178"/>
    </location>
</feature>
<gene>
    <name evidence="2" type="ORF">CVT25_011522</name>
</gene>
<feature type="region of interest" description="Disordered" evidence="1">
    <location>
        <begin position="1"/>
        <end position="45"/>
    </location>
</feature>
<dbReference type="AlphaFoldDB" id="A0A409XUS8"/>
<feature type="region of interest" description="Disordered" evidence="1">
    <location>
        <begin position="154"/>
        <end position="192"/>
    </location>
</feature>
<sequence length="192" mass="21236">MRLPSSASMQFGPSASLAGPSVPGLAPYPIIPPPPMSTGTIPTPTPTSTVEEFAYVAGIFSSANLGNWGHSRSRVSVRGDGKGLEAAREMTRREREEQDKEVSADGGGKNKESEKERRTSRESRPSSLERRLTPLMYLFPEVQVRRSVDGVTVYDDAEEDHAEDEARYRKRQNERDSASIKQLSYPILRPEA</sequence>
<feature type="compositionally biased region" description="Basic and acidic residues" evidence="1">
    <location>
        <begin position="77"/>
        <end position="132"/>
    </location>
</feature>
<organism evidence="2 3">
    <name type="scientific">Psilocybe cyanescens</name>
    <dbReference type="NCBI Taxonomy" id="93625"/>
    <lineage>
        <taxon>Eukaryota</taxon>
        <taxon>Fungi</taxon>
        <taxon>Dikarya</taxon>
        <taxon>Basidiomycota</taxon>
        <taxon>Agaricomycotina</taxon>
        <taxon>Agaricomycetes</taxon>
        <taxon>Agaricomycetidae</taxon>
        <taxon>Agaricales</taxon>
        <taxon>Agaricineae</taxon>
        <taxon>Strophariaceae</taxon>
        <taxon>Psilocybe</taxon>
    </lineage>
</organism>
<reference evidence="2 3" key="1">
    <citation type="journal article" date="2018" name="Evol. Lett.">
        <title>Horizontal gene cluster transfer increased hallucinogenic mushroom diversity.</title>
        <authorList>
            <person name="Reynolds H.T."/>
            <person name="Vijayakumar V."/>
            <person name="Gluck-Thaler E."/>
            <person name="Korotkin H.B."/>
            <person name="Matheny P.B."/>
            <person name="Slot J.C."/>
        </authorList>
    </citation>
    <scope>NUCLEOTIDE SEQUENCE [LARGE SCALE GENOMIC DNA]</scope>
    <source>
        <strain evidence="2 3">2631</strain>
    </source>
</reference>
<dbReference type="EMBL" id="NHYD01000295">
    <property type="protein sequence ID" value="PPQ94573.1"/>
    <property type="molecule type" value="Genomic_DNA"/>
</dbReference>
<feature type="region of interest" description="Disordered" evidence="1">
    <location>
        <begin position="64"/>
        <end position="133"/>
    </location>
</feature>
<dbReference type="InParanoid" id="A0A409XUS8"/>
<evidence type="ECO:0000313" key="3">
    <source>
        <dbReference type="Proteomes" id="UP000283269"/>
    </source>
</evidence>
<evidence type="ECO:0000256" key="1">
    <source>
        <dbReference type="SAM" id="MobiDB-lite"/>
    </source>
</evidence>
<proteinExistence type="predicted"/>
<name>A0A409XUS8_PSICY</name>
<evidence type="ECO:0000313" key="2">
    <source>
        <dbReference type="EMBL" id="PPQ94573.1"/>
    </source>
</evidence>
<dbReference type="Proteomes" id="UP000283269">
    <property type="component" value="Unassembled WGS sequence"/>
</dbReference>
<feature type="compositionally biased region" description="Polar residues" evidence="1">
    <location>
        <begin position="1"/>
        <end position="13"/>
    </location>
</feature>
<comment type="caution">
    <text evidence="2">The sequence shown here is derived from an EMBL/GenBank/DDBJ whole genome shotgun (WGS) entry which is preliminary data.</text>
</comment>
<accession>A0A409XUS8</accession>
<protein>
    <submittedName>
        <fullName evidence="2">Uncharacterized protein</fullName>
    </submittedName>
</protein>